<dbReference type="PANTHER" id="PTHR24421:SF10">
    <property type="entry name" value="NITRATE_NITRITE SENSOR PROTEIN NARQ"/>
    <property type="match status" value="1"/>
</dbReference>
<dbReference type="Gene3D" id="1.20.5.1930">
    <property type="match status" value="1"/>
</dbReference>
<dbReference type="Pfam" id="PF07730">
    <property type="entry name" value="HisKA_3"/>
    <property type="match status" value="1"/>
</dbReference>
<evidence type="ECO:0000259" key="9">
    <source>
        <dbReference type="Pfam" id="PF02518"/>
    </source>
</evidence>
<keyword evidence="6" id="KW-0418">Kinase</keyword>
<evidence type="ECO:0000256" key="7">
    <source>
        <dbReference type="ARBA" id="ARBA00022840"/>
    </source>
</evidence>
<sequence>MAIITKESEQKRENERLENLVKTQKLEKEKSLHRERERIAFDMHDELGAGISAIKLQSEILKKQLPQDLNSEEIDNLIKISEHMNRSMREMLWSINPDNDNLKNFEEYCIRYGESYFDCTDMTFQYHSHLEDPESKLHAEVRYNLLLFLKEAFNNCVKHSQAKQVNLTINADSQFINIVIQDNGIGLLSDNKDGYGLKSMRKRIEKLRGEIDFQSDENGTKITATVFTNF</sequence>
<dbReference type="InterPro" id="IPR036890">
    <property type="entry name" value="HATPase_C_sf"/>
</dbReference>
<keyword evidence="5" id="KW-0547">Nucleotide-binding</keyword>
<comment type="catalytic activity">
    <reaction evidence="1">
        <text>ATP + protein L-histidine = ADP + protein N-phospho-L-histidine.</text>
        <dbReference type="EC" id="2.7.13.3"/>
    </reaction>
</comment>
<dbReference type="InterPro" id="IPR011712">
    <property type="entry name" value="Sig_transdc_His_kin_sub3_dim/P"/>
</dbReference>
<dbReference type="InterPro" id="IPR003594">
    <property type="entry name" value="HATPase_dom"/>
</dbReference>
<dbReference type="Gene3D" id="3.30.565.10">
    <property type="entry name" value="Histidine kinase-like ATPase, C-terminal domain"/>
    <property type="match status" value="1"/>
</dbReference>
<evidence type="ECO:0000256" key="8">
    <source>
        <dbReference type="ARBA" id="ARBA00023012"/>
    </source>
</evidence>
<dbReference type="Pfam" id="PF02518">
    <property type="entry name" value="HATPase_c"/>
    <property type="match status" value="1"/>
</dbReference>
<feature type="domain" description="Histidine kinase/HSP90-like ATPase" evidence="9">
    <location>
        <begin position="147"/>
        <end position="226"/>
    </location>
</feature>
<dbReference type="InterPro" id="IPR050482">
    <property type="entry name" value="Sensor_HK_TwoCompSys"/>
</dbReference>
<dbReference type="CDD" id="cd16917">
    <property type="entry name" value="HATPase_UhpB-NarQ-NarX-like"/>
    <property type="match status" value="1"/>
</dbReference>
<keyword evidence="12" id="KW-1185">Reference proteome</keyword>
<accession>A0ABP7YHD8</accession>
<evidence type="ECO:0000256" key="6">
    <source>
        <dbReference type="ARBA" id="ARBA00022777"/>
    </source>
</evidence>
<dbReference type="EMBL" id="BAAAZI010000006">
    <property type="protein sequence ID" value="GAA4136165.1"/>
    <property type="molecule type" value="Genomic_DNA"/>
</dbReference>
<keyword evidence="3" id="KW-0597">Phosphoprotein</keyword>
<evidence type="ECO:0000313" key="11">
    <source>
        <dbReference type="EMBL" id="GAA4136165.1"/>
    </source>
</evidence>
<dbReference type="PANTHER" id="PTHR24421">
    <property type="entry name" value="NITRATE/NITRITE SENSOR PROTEIN NARX-RELATED"/>
    <property type="match status" value="1"/>
</dbReference>
<keyword evidence="4" id="KW-0808">Transferase</keyword>
<evidence type="ECO:0000256" key="5">
    <source>
        <dbReference type="ARBA" id="ARBA00022741"/>
    </source>
</evidence>
<evidence type="ECO:0000256" key="3">
    <source>
        <dbReference type="ARBA" id="ARBA00022553"/>
    </source>
</evidence>
<evidence type="ECO:0000259" key="10">
    <source>
        <dbReference type="Pfam" id="PF07730"/>
    </source>
</evidence>
<keyword evidence="7" id="KW-0067">ATP-binding</keyword>
<gene>
    <name evidence="11" type="ORF">GCM10022216_10760</name>
</gene>
<dbReference type="EC" id="2.7.13.3" evidence="2"/>
<protein>
    <recommendedName>
        <fullName evidence="2">histidine kinase</fullName>
        <ecNumber evidence="2">2.7.13.3</ecNumber>
    </recommendedName>
</protein>
<comment type="caution">
    <text evidence="11">The sequence shown here is derived from an EMBL/GenBank/DDBJ whole genome shotgun (WGS) entry which is preliminary data.</text>
</comment>
<proteinExistence type="predicted"/>
<reference evidence="12" key="1">
    <citation type="journal article" date="2019" name="Int. J. Syst. Evol. Microbiol.">
        <title>The Global Catalogue of Microorganisms (GCM) 10K type strain sequencing project: providing services to taxonomists for standard genome sequencing and annotation.</title>
        <authorList>
            <consortium name="The Broad Institute Genomics Platform"/>
            <consortium name="The Broad Institute Genome Sequencing Center for Infectious Disease"/>
            <person name="Wu L."/>
            <person name="Ma J."/>
        </authorList>
    </citation>
    <scope>NUCLEOTIDE SEQUENCE [LARGE SCALE GENOMIC DNA]</scope>
    <source>
        <strain evidence="12">JCM 16704</strain>
    </source>
</reference>
<name>A0ABP7YHD8_9SPHI</name>
<dbReference type="Proteomes" id="UP001500101">
    <property type="component" value="Unassembled WGS sequence"/>
</dbReference>
<keyword evidence="8" id="KW-0902">Two-component regulatory system</keyword>
<feature type="domain" description="Signal transduction histidine kinase subgroup 3 dimerisation and phosphoacceptor" evidence="10">
    <location>
        <begin position="35"/>
        <end position="98"/>
    </location>
</feature>
<evidence type="ECO:0000256" key="4">
    <source>
        <dbReference type="ARBA" id="ARBA00022679"/>
    </source>
</evidence>
<evidence type="ECO:0000313" key="12">
    <source>
        <dbReference type="Proteomes" id="UP001500101"/>
    </source>
</evidence>
<evidence type="ECO:0000256" key="2">
    <source>
        <dbReference type="ARBA" id="ARBA00012438"/>
    </source>
</evidence>
<organism evidence="11 12">
    <name type="scientific">Sphingobacterium kyonggiense</name>
    <dbReference type="NCBI Taxonomy" id="714075"/>
    <lineage>
        <taxon>Bacteria</taxon>
        <taxon>Pseudomonadati</taxon>
        <taxon>Bacteroidota</taxon>
        <taxon>Sphingobacteriia</taxon>
        <taxon>Sphingobacteriales</taxon>
        <taxon>Sphingobacteriaceae</taxon>
        <taxon>Sphingobacterium</taxon>
    </lineage>
</organism>
<evidence type="ECO:0000256" key="1">
    <source>
        <dbReference type="ARBA" id="ARBA00000085"/>
    </source>
</evidence>
<dbReference type="SUPFAM" id="SSF55874">
    <property type="entry name" value="ATPase domain of HSP90 chaperone/DNA topoisomerase II/histidine kinase"/>
    <property type="match status" value="1"/>
</dbReference>